<evidence type="ECO:0000313" key="2">
    <source>
        <dbReference type="EMBL" id="MEZ0453686.1"/>
    </source>
</evidence>
<dbReference type="PROSITE" id="PS51186">
    <property type="entry name" value="GNAT"/>
    <property type="match status" value="1"/>
</dbReference>
<evidence type="ECO:0000313" key="5">
    <source>
        <dbReference type="Proteomes" id="UP001566204"/>
    </source>
</evidence>
<accession>A0A4U9VM53</accession>
<dbReference type="PANTHER" id="PTHR43792">
    <property type="entry name" value="GNAT FAMILY, PUTATIVE (AFU_ORTHOLOGUE AFUA_3G00765)-RELATED-RELATED"/>
    <property type="match status" value="1"/>
</dbReference>
<dbReference type="InterPro" id="IPR000182">
    <property type="entry name" value="GNAT_dom"/>
</dbReference>
<evidence type="ECO:0000313" key="3">
    <source>
        <dbReference type="EMBL" id="VTR48310.1"/>
    </source>
</evidence>
<dbReference type="AlphaFoldDB" id="A0A4U9VM53"/>
<dbReference type="KEGG" id="stha:NCTC11429_03672"/>
<dbReference type="Proteomes" id="UP001566204">
    <property type="component" value="Unassembled WGS sequence"/>
</dbReference>
<dbReference type="InterPro" id="IPR016181">
    <property type="entry name" value="Acyl_CoA_acyltransferase"/>
</dbReference>
<dbReference type="SUPFAM" id="SSF55729">
    <property type="entry name" value="Acyl-CoA N-acyltransferases (Nat)"/>
    <property type="match status" value="1"/>
</dbReference>
<evidence type="ECO:0000313" key="4">
    <source>
        <dbReference type="Proteomes" id="UP000308196"/>
    </source>
</evidence>
<dbReference type="InterPro" id="IPR051531">
    <property type="entry name" value="N-acetyltransferase"/>
</dbReference>
<dbReference type="GO" id="GO:0016747">
    <property type="term" value="F:acyltransferase activity, transferring groups other than amino-acyl groups"/>
    <property type="evidence" value="ECO:0007669"/>
    <property type="project" value="InterPro"/>
</dbReference>
<dbReference type="EMBL" id="LR590484">
    <property type="protein sequence ID" value="VTR48310.1"/>
    <property type="molecule type" value="Genomic_DNA"/>
</dbReference>
<organism evidence="3 4">
    <name type="scientific">Sphingobacterium thalpophilum</name>
    <dbReference type="NCBI Taxonomy" id="259"/>
    <lineage>
        <taxon>Bacteria</taxon>
        <taxon>Pseudomonadati</taxon>
        <taxon>Bacteroidota</taxon>
        <taxon>Sphingobacteriia</taxon>
        <taxon>Sphingobacteriales</taxon>
        <taxon>Sphingobacteriaceae</taxon>
        <taxon>Sphingobacterium</taxon>
    </lineage>
</organism>
<feature type="domain" description="N-acetyltransferase" evidence="1">
    <location>
        <begin position="25"/>
        <end position="176"/>
    </location>
</feature>
<dbReference type="GeneID" id="78464327"/>
<dbReference type="EC" id="2.-.-.-" evidence="2"/>
<keyword evidence="5" id="KW-1185">Reference proteome</keyword>
<dbReference type="STRING" id="1123265.GCA_000686625_04722"/>
<gene>
    <name evidence="2" type="ORF">ABTW24_19000</name>
    <name evidence="3" type="ORF">NCTC11429_03672</name>
</gene>
<sequence>MNSGYLKGLSSATDKHTLNLVNDQVVLCPLTEADADFFYAIYSHPQLAVNFDESPFLENETAIGFTKRIISVCEYNFTIRSTENPQIIIGDCALHHWDQTTEQIAIGGSLLPEYWGKGFMQAAFGLLFLLAKENLGVKSIVAVTTTRNHKAIRLAEKMGFKKIEANEVDTVLRKEL</sequence>
<evidence type="ECO:0000259" key="1">
    <source>
        <dbReference type="PROSITE" id="PS51186"/>
    </source>
</evidence>
<dbReference type="EMBL" id="JBEOQB010000005">
    <property type="protein sequence ID" value="MEZ0453686.1"/>
    <property type="molecule type" value="Genomic_DNA"/>
</dbReference>
<reference evidence="2 5" key="2">
    <citation type="submission" date="2024-06" db="EMBL/GenBank/DDBJ databases">
        <title>Soil Sphingobacterium thalpophilum.</title>
        <authorList>
            <person name="Yang J."/>
            <person name="Li J."/>
        </authorList>
    </citation>
    <scope>NUCLEOTIDE SEQUENCE [LARGE SCALE GENOMIC DNA]</scope>
    <source>
        <strain evidence="2 5">22g91tb</strain>
    </source>
</reference>
<dbReference type="Gene3D" id="3.40.630.30">
    <property type="match status" value="1"/>
</dbReference>
<dbReference type="RefSeq" id="WP_028071299.1">
    <property type="nucleotide sequence ID" value="NZ_CP162525.1"/>
</dbReference>
<reference evidence="3 4" key="1">
    <citation type="submission" date="2019-05" db="EMBL/GenBank/DDBJ databases">
        <authorList>
            <consortium name="Pathogen Informatics"/>
        </authorList>
    </citation>
    <scope>NUCLEOTIDE SEQUENCE [LARGE SCALE GENOMIC DNA]</scope>
    <source>
        <strain evidence="3 4">NCTC11429</strain>
    </source>
</reference>
<name>A0A4U9VM53_9SPHI</name>
<protein>
    <submittedName>
        <fullName evidence="3">Acetyltransferase (GNAT) family</fullName>
    </submittedName>
    <submittedName>
        <fullName evidence="2">GNAT family protein</fullName>
        <ecNumber evidence="2">2.-.-.-</ecNumber>
    </submittedName>
</protein>
<dbReference type="Pfam" id="PF13302">
    <property type="entry name" value="Acetyltransf_3"/>
    <property type="match status" value="1"/>
</dbReference>
<proteinExistence type="predicted"/>
<keyword evidence="3" id="KW-0808">Transferase</keyword>
<dbReference type="Proteomes" id="UP000308196">
    <property type="component" value="Chromosome"/>
</dbReference>